<keyword evidence="3" id="KW-1185">Reference proteome</keyword>
<dbReference type="Proteomes" id="UP001168694">
    <property type="component" value="Unassembled WGS sequence"/>
</dbReference>
<keyword evidence="1" id="KW-0472">Membrane</keyword>
<comment type="caution">
    <text evidence="2">The sequence shown here is derived from an EMBL/GenBank/DDBJ whole genome shotgun (WGS) entry which is preliminary data.</text>
</comment>
<protein>
    <submittedName>
        <fullName evidence="2">Uncharacterized protein</fullName>
    </submittedName>
</protein>
<evidence type="ECO:0000313" key="2">
    <source>
        <dbReference type="EMBL" id="MDN4075648.1"/>
    </source>
</evidence>
<name>A0ABT8ECL2_9BACL</name>
<evidence type="ECO:0000313" key="3">
    <source>
        <dbReference type="Proteomes" id="UP001168694"/>
    </source>
</evidence>
<dbReference type="EMBL" id="JAUHLN010000006">
    <property type="protein sequence ID" value="MDN4075648.1"/>
    <property type="molecule type" value="Genomic_DNA"/>
</dbReference>
<accession>A0ABT8ECL2</accession>
<keyword evidence="1" id="KW-1133">Transmembrane helix</keyword>
<evidence type="ECO:0000256" key="1">
    <source>
        <dbReference type="SAM" id="Phobius"/>
    </source>
</evidence>
<proteinExistence type="predicted"/>
<sequence>MEDYNDQQETEGRNWGHMHNLCKKHLYFHVIVTMNDGKKTEGIITNVDGQNLHMMVPQDIQQQQAGQGSQQGMQAMQGQQGTLGREDSEEERIWFGRPWFGRRFFPGIFPLASVAALSLYPYYYPYPYYPYPPYPYYPYPPYPYYPYPYPYY</sequence>
<reference evidence="2" key="1">
    <citation type="submission" date="2023-06" db="EMBL/GenBank/DDBJ databases">
        <title>Draft Genome Sequences of Representative Paenibacillus Polymyxa, Bacillus cereus, Fictibacillus sp., and Brevibacillus agri Strains Isolated from Amazonian Dark Earth.</title>
        <authorList>
            <person name="Pellegrinetti T.A."/>
            <person name="Cunha I.C.M."/>
            <person name="Chaves M.G."/>
            <person name="Freitas A.S."/>
            <person name="Silva A.V.R."/>
            <person name="Tsai S.M."/>
            <person name="Mendes L.W."/>
        </authorList>
    </citation>
    <scope>NUCLEOTIDE SEQUENCE</scope>
    <source>
        <strain evidence="2">CENA-BCM004</strain>
    </source>
</reference>
<gene>
    <name evidence="2" type="ORF">QYF49_22055</name>
</gene>
<keyword evidence="1" id="KW-0812">Transmembrane</keyword>
<dbReference type="RefSeq" id="WP_290401756.1">
    <property type="nucleotide sequence ID" value="NZ_JAUHLN010000006.1"/>
</dbReference>
<organism evidence="2 3">
    <name type="scientific">Fictibacillus terranigra</name>
    <dbReference type="NCBI Taxonomy" id="3058424"/>
    <lineage>
        <taxon>Bacteria</taxon>
        <taxon>Bacillati</taxon>
        <taxon>Bacillota</taxon>
        <taxon>Bacilli</taxon>
        <taxon>Bacillales</taxon>
        <taxon>Fictibacillaceae</taxon>
        <taxon>Fictibacillus</taxon>
    </lineage>
</organism>
<feature type="transmembrane region" description="Helical" evidence="1">
    <location>
        <begin position="104"/>
        <end position="123"/>
    </location>
</feature>